<dbReference type="Proteomes" id="UP000178935">
    <property type="component" value="Unassembled WGS sequence"/>
</dbReference>
<gene>
    <name evidence="2" type="ORF">A2561_03695</name>
</gene>
<feature type="compositionally biased region" description="Basic and acidic residues" evidence="1">
    <location>
        <begin position="1"/>
        <end position="24"/>
    </location>
</feature>
<feature type="region of interest" description="Disordered" evidence="1">
    <location>
        <begin position="1"/>
        <end position="34"/>
    </location>
</feature>
<evidence type="ECO:0000256" key="1">
    <source>
        <dbReference type="SAM" id="MobiDB-lite"/>
    </source>
</evidence>
<reference evidence="2 3" key="1">
    <citation type="journal article" date="2016" name="Nat. Commun.">
        <title>Thousands of microbial genomes shed light on interconnected biogeochemical processes in an aquifer system.</title>
        <authorList>
            <person name="Anantharaman K."/>
            <person name="Brown C.T."/>
            <person name="Hug L.A."/>
            <person name="Sharon I."/>
            <person name="Castelle C.J."/>
            <person name="Probst A.J."/>
            <person name="Thomas B.C."/>
            <person name="Singh A."/>
            <person name="Wilkins M.J."/>
            <person name="Karaoz U."/>
            <person name="Brodie E.L."/>
            <person name="Williams K.H."/>
            <person name="Hubbard S.S."/>
            <person name="Banfield J.F."/>
        </authorList>
    </citation>
    <scope>NUCLEOTIDE SEQUENCE [LARGE SCALE GENOMIC DNA]</scope>
</reference>
<name>A0A1G2JR39_9BACT</name>
<organism evidence="2 3">
    <name type="scientific">Candidatus Staskawiczbacteria bacterium RIFOXYD1_FULL_32_13</name>
    <dbReference type="NCBI Taxonomy" id="1802234"/>
    <lineage>
        <taxon>Bacteria</taxon>
        <taxon>Candidatus Staskawicziibacteriota</taxon>
    </lineage>
</organism>
<evidence type="ECO:0000313" key="2">
    <source>
        <dbReference type="EMBL" id="OGZ89609.1"/>
    </source>
</evidence>
<comment type="caution">
    <text evidence="2">The sequence shown here is derived from an EMBL/GenBank/DDBJ whole genome shotgun (WGS) entry which is preliminary data.</text>
</comment>
<protein>
    <submittedName>
        <fullName evidence="2">Uncharacterized protein</fullName>
    </submittedName>
</protein>
<accession>A0A1G2JR39</accession>
<sequence>MACDSRAKTLDELSWGRKSHEGTETGRAGSGRRRTPIRKLLRVAGVAHHERVRFSERNRDSWACDTDSRHRGVAEARSSLHVMRRCSVPWATSELAALLFFTKIIY</sequence>
<proteinExistence type="predicted"/>
<evidence type="ECO:0000313" key="3">
    <source>
        <dbReference type="Proteomes" id="UP000178935"/>
    </source>
</evidence>
<dbReference type="EMBL" id="MHPU01000005">
    <property type="protein sequence ID" value="OGZ89609.1"/>
    <property type="molecule type" value="Genomic_DNA"/>
</dbReference>
<dbReference type="AlphaFoldDB" id="A0A1G2JR39"/>